<dbReference type="STRING" id="302167.GCA_900166595_02717"/>
<dbReference type="AlphaFoldDB" id="A0A2K9J9P5"/>
<feature type="domain" description="LXG" evidence="3">
    <location>
        <begin position="1"/>
        <end position="250"/>
    </location>
</feature>
<proteinExistence type="inferred from homology"/>
<keyword evidence="2" id="KW-0472">Membrane</keyword>
<reference evidence="5" key="1">
    <citation type="submission" date="2016-11" db="EMBL/GenBank/DDBJ databases">
        <title>Complete genome sequence of Virgibacillus pantothenticus 21D, a halophilic bacterium isolated from the deep hypersaline anoxic basin Discovery in the Mediterranean Sea.</title>
        <authorList>
            <person name="Zeaiter Z."/>
            <person name="Booth J.M."/>
            <person name="Prosdocimi E.M."/>
            <person name="Mapelli F."/>
            <person name="Fusi M."/>
            <person name="Daffonchio D."/>
            <person name="Borin S."/>
            <person name="Crotti E."/>
        </authorList>
    </citation>
    <scope>NUCLEOTIDE SEQUENCE [LARGE SCALE GENOMIC DNA]</scope>
    <source>
        <strain evidence="5">21D</strain>
    </source>
</reference>
<dbReference type="Proteomes" id="UP000234237">
    <property type="component" value="Chromosome"/>
</dbReference>
<feature type="transmembrane region" description="Helical" evidence="2">
    <location>
        <begin position="421"/>
        <end position="444"/>
    </location>
</feature>
<dbReference type="InterPro" id="IPR006829">
    <property type="entry name" value="LXG_dom"/>
</dbReference>
<protein>
    <submittedName>
        <fullName evidence="4">Transposase</fullName>
    </submittedName>
</protein>
<evidence type="ECO:0000256" key="1">
    <source>
        <dbReference type="ARBA" id="ARBA00034117"/>
    </source>
</evidence>
<organism evidence="4 5">
    <name type="scientific">Virgibacillus dokdonensis</name>
    <dbReference type="NCBI Taxonomy" id="302167"/>
    <lineage>
        <taxon>Bacteria</taxon>
        <taxon>Bacillati</taxon>
        <taxon>Bacillota</taxon>
        <taxon>Bacilli</taxon>
        <taxon>Bacillales</taxon>
        <taxon>Bacillaceae</taxon>
        <taxon>Virgibacillus</taxon>
    </lineage>
</organism>
<gene>
    <name evidence="4" type="ORF">A21D_03876</name>
</gene>
<dbReference type="EMBL" id="CP018622">
    <property type="protein sequence ID" value="AUJ26910.1"/>
    <property type="molecule type" value="Genomic_DNA"/>
</dbReference>
<evidence type="ECO:0000313" key="5">
    <source>
        <dbReference type="Proteomes" id="UP000234237"/>
    </source>
</evidence>
<dbReference type="Pfam" id="PF04740">
    <property type="entry name" value="LXG"/>
    <property type="match status" value="1"/>
</dbReference>
<evidence type="ECO:0000313" key="4">
    <source>
        <dbReference type="EMBL" id="AUJ26910.1"/>
    </source>
</evidence>
<keyword evidence="2" id="KW-1133">Transmembrane helix</keyword>
<name>A0A2K9J9P5_9BACI</name>
<dbReference type="RefSeq" id="WP_077704669.1">
    <property type="nucleotide sequence ID" value="NZ_CP018622.1"/>
</dbReference>
<evidence type="ECO:0000259" key="3">
    <source>
        <dbReference type="PROSITE" id="PS51756"/>
    </source>
</evidence>
<dbReference type="KEGG" id="vpn:A21D_03876"/>
<sequence>MGNKVDISEVIEFSSDFQKVSTHIKSSLKEISTNIEQIIGMDTFSGKAAKNAKGYFDSFHKHGIIEALTELFTDLNHNLKDHLEAFHSNVDSHENAIIQSDYLNDQQIKINIDYQKLRDLDDRIQKAIHNVSDITSAGIPSFYTIVQDEKEVVETITELEENFNSFTNEGKSHNSQTKALIEHIEKTMNSVKGSAGVERFSDYKNDENFKKLSSLTSTYLAPSISGYTSSKAIARAAENDGLSVSKYEKNGRITYRINASEAALKELGIKPNKHAKYSLYQSGKSGRAKTPLNYYDKKTGKQVWSPEGRNIIKEYPEMRAYNDKATNWDKFKAVGKSTVHGAKDNISGINPKNILGNGHLRTAGKALGPLGAGLSYYNNYNDARADGLTREEAYSRAAVDTTVETAISGAVQAGFTAAGTAFIPIPGVGTAVGAGFGIAFNWALNKKLGKSDKSLMDRAKGAFHKLKDWFS</sequence>
<keyword evidence="2" id="KW-0812">Transmembrane</keyword>
<accession>A0A2K9J9P5</accession>
<comment type="similarity">
    <text evidence="1">In the N-terminal section; belongs to the LXG family.</text>
</comment>
<evidence type="ECO:0000256" key="2">
    <source>
        <dbReference type="SAM" id="Phobius"/>
    </source>
</evidence>
<dbReference type="PROSITE" id="PS51756">
    <property type="entry name" value="LXG"/>
    <property type="match status" value="1"/>
</dbReference>